<keyword evidence="2 7" id="KW-0645">Protease</keyword>
<dbReference type="InterPro" id="IPR000209">
    <property type="entry name" value="Peptidase_S8/S53_dom"/>
</dbReference>
<evidence type="ECO:0000256" key="7">
    <source>
        <dbReference type="PROSITE-ProRule" id="PRU01240"/>
    </source>
</evidence>
<evidence type="ECO:0000256" key="1">
    <source>
        <dbReference type="ARBA" id="ARBA00011073"/>
    </source>
</evidence>
<feature type="domain" description="Peptidase S8/S53" evidence="11">
    <location>
        <begin position="167"/>
        <end position="596"/>
    </location>
</feature>
<dbReference type="GO" id="GO:0006508">
    <property type="term" value="P:proteolysis"/>
    <property type="evidence" value="ECO:0007669"/>
    <property type="project" value="UniProtKB-KW"/>
</dbReference>
<dbReference type="GO" id="GO:0016020">
    <property type="term" value="C:membrane"/>
    <property type="evidence" value="ECO:0007669"/>
    <property type="project" value="InterPro"/>
</dbReference>
<dbReference type="PANTHER" id="PTHR43806:SF66">
    <property type="entry name" value="SERIN ENDOPEPTIDASE"/>
    <property type="match status" value="1"/>
</dbReference>
<dbReference type="Pfam" id="PF06280">
    <property type="entry name" value="fn3_5"/>
    <property type="match status" value="1"/>
</dbReference>
<dbReference type="InterPro" id="IPR010435">
    <property type="entry name" value="C5a/SBT2-like_Fn3"/>
</dbReference>
<organism evidence="13 14">
    <name type="scientific">Tilletia controversa</name>
    <name type="common">dwarf bunt fungus</name>
    <dbReference type="NCBI Taxonomy" id="13291"/>
    <lineage>
        <taxon>Eukaryota</taxon>
        <taxon>Fungi</taxon>
        <taxon>Dikarya</taxon>
        <taxon>Basidiomycota</taxon>
        <taxon>Ustilaginomycotina</taxon>
        <taxon>Exobasidiomycetes</taxon>
        <taxon>Tilletiales</taxon>
        <taxon>Tilletiaceae</taxon>
        <taxon>Tilletia</taxon>
    </lineage>
</organism>
<dbReference type="Pfam" id="PF00082">
    <property type="entry name" value="Peptidase_S8"/>
    <property type="match status" value="1"/>
</dbReference>
<dbReference type="GO" id="GO:0004252">
    <property type="term" value="F:serine-type endopeptidase activity"/>
    <property type="evidence" value="ECO:0007669"/>
    <property type="project" value="UniProtKB-UniRule"/>
</dbReference>
<evidence type="ECO:0000256" key="6">
    <source>
        <dbReference type="PIRSR" id="PIRSR615500-1"/>
    </source>
</evidence>
<keyword evidence="14" id="KW-1185">Reference proteome</keyword>
<feature type="active site" description="Charge relay system" evidence="6 7">
    <location>
        <position position="231"/>
    </location>
</feature>
<feature type="region of interest" description="Disordered" evidence="9">
    <location>
        <begin position="117"/>
        <end position="138"/>
    </location>
</feature>
<evidence type="ECO:0008006" key="15">
    <source>
        <dbReference type="Google" id="ProtNLM"/>
    </source>
</evidence>
<reference evidence="13" key="1">
    <citation type="submission" date="2016-04" db="EMBL/GenBank/DDBJ databases">
        <authorList>
            <person name="Nguyen H.D."/>
            <person name="Samba Siva P."/>
            <person name="Cullis J."/>
            <person name="Levesque C.A."/>
            <person name="Hambleton S."/>
        </authorList>
    </citation>
    <scope>NUCLEOTIDE SEQUENCE</scope>
    <source>
        <strain evidence="13">DAOMC 236426</strain>
    </source>
</reference>
<dbReference type="Gene3D" id="3.40.50.200">
    <property type="entry name" value="Peptidase S8/S53 domain"/>
    <property type="match status" value="1"/>
</dbReference>
<dbReference type="InterPro" id="IPR023827">
    <property type="entry name" value="Peptidase_S8_Asp-AS"/>
</dbReference>
<dbReference type="PRINTS" id="PR00723">
    <property type="entry name" value="SUBTILISIN"/>
</dbReference>
<gene>
    <name evidence="13" type="ORF">A4X06_0g7966</name>
</gene>
<evidence type="ECO:0000313" key="14">
    <source>
        <dbReference type="Proteomes" id="UP000077684"/>
    </source>
</evidence>
<keyword evidence="5 7" id="KW-0720">Serine protease</keyword>
<dbReference type="InterPro" id="IPR050131">
    <property type="entry name" value="Peptidase_S8_subtilisin-like"/>
</dbReference>
<evidence type="ECO:0000256" key="8">
    <source>
        <dbReference type="RuleBase" id="RU003355"/>
    </source>
</evidence>
<evidence type="ECO:0000256" key="4">
    <source>
        <dbReference type="ARBA" id="ARBA00022801"/>
    </source>
</evidence>
<comment type="similarity">
    <text evidence="1 7 8">Belongs to the peptidase S8 family.</text>
</comment>
<comment type="caution">
    <text evidence="13">The sequence shown here is derived from an EMBL/GenBank/DDBJ whole genome shotgun (WGS) entry which is preliminary data.</text>
</comment>
<protein>
    <recommendedName>
        <fullName evidence="15">Peptidase S8/S53 domain-containing protein</fullName>
    </recommendedName>
</protein>
<dbReference type="Proteomes" id="UP000077684">
    <property type="component" value="Unassembled WGS sequence"/>
</dbReference>
<evidence type="ECO:0000313" key="13">
    <source>
        <dbReference type="EMBL" id="KAE8239947.1"/>
    </source>
</evidence>
<dbReference type="GO" id="GO:0005615">
    <property type="term" value="C:extracellular space"/>
    <property type="evidence" value="ECO:0007669"/>
    <property type="project" value="TreeGrafter"/>
</dbReference>
<sequence>MRLQPFGLWAASVLLFLTSAQARGRKDTVVIVSFRSDQVKDRSAQNDETLHNGFEQYLKGRNITYKPRFRFKDVRMPLGSSLALSNETDVPKLYGYPAVEQVEIIQNGPSAAFERRVRKQSESSSSAPSAHRAHFPPRAVSVPAQTDTYAPHVMVGADKLHNEGSFGANIKVAVLDTGLDYTHPAFGNCYGKPGCTVVGGYSFVSDDNTITLSTDPRPNCDDYGIKSSWGHGTHVAGVIGAQDNVRNFTGIAPKALISAYRIASCTGISAPDVAAAAIVKAYQDGMDIISMSFSFESGWQQAFVARIVSTVVSLGTPVVLAMGNSGESGMFSPTSPTVAKGAFSVASVQNKELTGYTFAIKSSNSKSSPNAAKVNTTVSSYLSTNPINMTSSLPVYVSSKTVNNPDDSCNDYPDSTPNLAKYVVLIGAAKNCFLTIQIFRAQAKGAKYILYYSDTSSELVYADQFVDPFDDTQAGTISNADGVRIAKMVADGYKVTLDFSGPKSVVIPNTVTGGLMGIYSEYSPSWTVGGLPGAAGVGGLVLSTWPVNAGSYQILTGTSFSTPMVAGAMALYRSIRGYAETPEQLNAVFTTTAKPLPYSRNSTLLNTVAQSGGGLIDVYRAVKSTSRVWPYQLLLNDTHNFNGSQKLTISNVGTQAQTYTLGHLPAGTAYSQDGSGEGNYLAGHIANVAQDQAGVKFNPASVTIAPGRSQDVQVVFTAPNADPAKLAVYSGYVQLKSTQDFGTLTVPYLGVAADFSSIKTIKMTVDEDGQPFTQLQDPSSRKALMSDDGRYNLTGAGGQLRFIWVLNVGAPQAVVSLVKANTSFVPTYRQGDKSGARNLDKCSKPLPTSDVVSTISKQTLIDRGSQFYQDIKAQFTDARGVDRTVPDGYFRVLLQVLRPDSDPAKACSYESYLSRAFHVKK</sequence>
<dbReference type="InterPro" id="IPR023828">
    <property type="entry name" value="Peptidase_S8_Ser-AS"/>
</dbReference>
<dbReference type="PROSITE" id="PS00138">
    <property type="entry name" value="SUBTILASE_SER"/>
    <property type="match status" value="1"/>
</dbReference>
<evidence type="ECO:0000259" key="11">
    <source>
        <dbReference type="Pfam" id="PF00082"/>
    </source>
</evidence>
<feature type="active site" description="Charge relay system" evidence="6 7">
    <location>
        <position position="559"/>
    </location>
</feature>
<dbReference type="SUPFAM" id="SSF52743">
    <property type="entry name" value="Subtilisin-like"/>
    <property type="match status" value="1"/>
</dbReference>
<evidence type="ECO:0000256" key="5">
    <source>
        <dbReference type="ARBA" id="ARBA00022825"/>
    </source>
</evidence>
<evidence type="ECO:0000259" key="12">
    <source>
        <dbReference type="Pfam" id="PF06280"/>
    </source>
</evidence>
<evidence type="ECO:0000256" key="2">
    <source>
        <dbReference type="ARBA" id="ARBA00022670"/>
    </source>
</evidence>
<dbReference type="PROSITE" id="PS00137">
    <property type="entry name" value="SUBTILASE_HIS"/>
    <property type="match status" value="1"/>
</dbReference>
<feature type="active site" description="Charge relay system" evidence="6 7">
    <location>
        <position position="176"/>
    </location>
</feature>
<keyword evidence="3 10" id="KW-0732">Signal</keyword>
<evidence type="ECO:0000256" key="9">
    <source>
        <dbReference type="SAM" id="MobiDB-lite"/>
    </source>
</evidence>
<proteinExistence type="inferred from homology"/>
<dbReference type="InterPro" id="IPR036852">
    <property type="entry name" value="Peptidase_S8/S53_dom_sf"/>
</dbReference>
<dbReference type="PROSITE" id="PS51892">
    <property type="entry name" value="SUBTILASE"/>
    <property type="match status" value="1"/>
</dbReference>
<dbReference type="InterPro" id="IPR015500">
    <property type="entry name" value="Peptidase_S8_subtilisin-rel"/>
</dbReference>
<dbReference type="AlphaFoldDB" id="A0A8X7MLX6"/>
<dbReference type="PROSITE" id="PS00136">
    <property type="entry name" value="SUBTILASE_ASP"/>
    <property type="match status" value="1"/>
</dbReference>
<feature type="domain" description="C5a peptidase/Subtilisin-like protease SBT2-like Fn3-like" evidence="12">
    <location>
        <begin position="635"/>
        <end position="749"/>
    </location>
</feature>
<feature type="signal peptide" evidence="10">
    <location>
        <begin position="1"/>
        <end position="22"/>
    </location>
</feature>
<dbReference type="Gene3D" id="2.60.40.1710">
    <property type="entry name" value="Subtilisin-like superfamily"/>
    <property type="match status" value="1"/>
</dbReference>
<keyword evidence="4 7" id="KW-0378">Hydrolase</keyword>
<evidence type="ECO:0000256" key="10">
    <source>
        <dbReference type="SAM" id="SignalP"/>
    </source>
</evidence>
<dbReference type="PANTHER" id="PTHR43806">
    <property type="entry name" value="PEPTIDASE S8"/>
    <property type="match status" value="1"/>
</dbReference>
<reference evidence="13" key="2">
    <citation type="journal article" date="2019" name="IMA Fungus">
        <title>Genome sequencing and comparison of five Tilletia species to identify candidate genes for the detection of regulated species infecting wheat.</title>
        <authorList>
            <person name="Nguyen H.D.T."/>
            <person name="Sultana T."/>
            <person name="Kesanakurti P."/>
            <person name="Hambleton S."/>
        </authorList>
    </citation>
    <scope>NUCLEOTIDE SEQUENCE</scope>
    <source>
        <strain evidence="13">DAOMC 236426</strain>
    </source>
</reference>
<accession>A0A8X7MLX6</accession>
<name>A0A8X7MLX6_9BASI</name>
<feature type="chain" id="PRO_5036490406" description="Peptidase S8/S53 domain-containing protein" evidence="10">
    <location>
        <begin position="23"/>
        <end position="921"/>
    </location>
</feature>
<dbReference type="Gene3D" id="3.50.30.30">
    <property type="match status" value="1"/>
</dbReference>
<evidence type="ECO:0000256" key="3">
    <source>
        <dbReference type="ARBA" id="ARBA00022729"/>
    </source>
</evidence>
<dbReference type="EMBL" id="LWDE02001557">
    <property type="protein sequence ID" value="KAE8239947.1"/>
    <property type="molecule type" value="Genomic_DNA"/>
</dbReference>
<dbReference type="InterPro" id="IPR022398">
    <property type="entry name" value="Peptidase_S8_His-AS"/>
</dbReference>